<evidence type="ECO:0000313" key="3">
    <source>
        <dbReference type="Proteomes" id="UP001212602"/>
    </source>
</evidence>
<dbReference type="RefSeq" id="WP_271429284.1">
    <property type="nucleotide sequence ID" value="NZ_JAQIPB010000008.1"/>
</dbReference>
<gene>
    <name evidence="2" type="ORF">PGB34_17035</name>
</gene>
<dbReference type="Gene3D" id="3.40.50.300">
    <property type="entry name" value="P-loop containing nucleotide triphosphate hydrolases"/>
    <property type="match status" value="1"/>
</dbReference>
<evidence type="ECO:0008006" key="4">
    <source>
        <dbReference type="Google" id="ProtNLM"/>
    </source>
</evidence>
<dbReference type="AlphaFoldDB" id="A0AAE3T258"/>
<organism evidence="2 3">
    <name type="scientific">Xenophilus arseniciresistens</name>
    <dbReference type="NCBI Taxonomy" id="1283306"/>
    <lineage>
        <taxon>Bacteria</taxon>
        <taxon>Pseudomonadati</taxon>
        <taxon>Pseudomonadota</taxon>
        <taxon>Betaproteobacteria</taxon>
        <taxon>Burkholderiales</taxon>
        <taxon>Comamonadaceae</taxon>
        <taxon>Xenophilus</taxon>
    </lineage>
</organism>
<feature type="coiled-coil region" evidence="1">
    <location>
        <begin position="294"/>
        <end position="342"/>
    </location>
</feature>
<reference evidence="2" key="1">
    <citation type="submission" date="2023-01" db="EMBL/GenBank/DDBJ databases">
        <title>Xenophilus mangrovi sp. nov., isolated from soil of Mangrove nature reserve.</title>
        <authorList>
            <person name="Xu S."/>
            <person name="Liu Z."/>
            <person name="Xu Y."/>
        </authorList>
    </citation>
    <scope>NUCLEOTIDE SEQUENCE</scope>
    <source>
        <strain evidence="2">YW8</strain>
    </source>
</reference>
<dbReference type="SUPFAM" id="SSF52540">
    <property type="entry name" value="P-loop containing nucleoside triphosphate hydrolases"/>
    <property type="match status" value="1"/>
</dbReference>
<evidence type="ECO:0000256" key="1">
    <source>
        <dbReference type="SAM" id="Coils"/>
    </source>
</evidence>
<dbReference type="Proteomes" id="UP001212602">
    <property type="component" value="Unassembled WGS sequence"/>
</dbReference>
<protein>
    <recommendedName>
        <fullName evidence="4">Large ATP-binding protein</fullName>
    </recommendedName>
</protein>
<name>A0AAE3T258_9BURK</name>
<sequence length="642" mass="69631">MTQGWIEKVAESAKVSVAEAAQMLSHRGIRPDRSLRPARSLVVSRIAFTGEKKGTATGKIAFDWSGLSSGVWAVTSHANLVGKSSVLEVLLWCFRGEPKNLQDDVRSWLDSVVVGFEVDDQRYLIEFDVVDKVPSGTLSRLRPDGVADALDRFSSDPGFAAAMSRFMMDTLDLDPVPARQGDEEDKQTVVHGWTALSGALYFGGDHKLLLGDVQWGGLPARMLQMYVGLPWASTVMQASTAKKEVEQELARATRATSEMAANTVQARGRIEGELRAARETLLKAVAEQATAAELDRLASEIAQLSATALEMEQRVSTAEAEYKVLKQTADDDERSVRNLRENLIATSFFNGLQPTCCPRCDAAVTKDRVKRESAQFNCSLCSEPIAEEQLDGASDAIGDAEQRRDISQAAAERSKAELPSLRAQLKLTRTSLQTTRDALVAAAQSDAFVKRRDAELEVARLEGALKERQSEPTGFLPPADAALVEAAFTEASSAFESQRGDLLERLNEEILRLGKSFGVLRLEKVKLNWVAQMRLEKGGQPTAFSKLTAGERLRLRIATAIALIRVGRERGVGRHPGLLIVDSPGAEETSDSDLATLLGELTQIASETPGLQILIASADAPAVVSALGKDRCRVAAAGAYLW</sequence>
<evidence type="ECO:0000313" key="2">
    <source>
        <dbReference type="EMBL" id="MDA7418072.1"/>
    </source>
</evidence>
<comment type="caution">
    <text evidence="2">The sequence shown here is derived from an EMBL/GenBank/DDBJ whole genome shotgun (WGS) entry which is preliminary data.</text>
</comment>
<dbReference type="EMBL" id="JAQIPB010000008">
    <property type="protein sequence ID" value="MDA7418072.1"/>
    <property type="molecule type" value="Genomic_DNA"/>
</dbReference>
<proteinExistence type="predicted"/>
<accession>A0AAE3T258</accession>
<dbReference type="InterPro" id="IPR027417">
    <property type="entry name" value="P-loop_NTPase"/>
</dbReference>
<feature type="coiled-coil region" evidence="1">
    <location>
        <begin position="235"/>
        <end position="262"/>
    </location>
</feature>
<keyword evidence="3" id="KW-1185">Reference proteome</keyword>
<keyword evidence="1" id="KW-0175">Coiled coil</keyword>